<dbReference type="OrthoDB" id="5379188at2"/>
<dbReference type="InterPro" id="IPR000845">
    <property type="entry name" value="Nucleoside_phosphorylase_d"/>
</dbReference>
<dbReference type="InterPro" id="IPR035994">
    <property type="entry name" value="Nucleoside_phosphorylase_sf"/>
</dbReference>
<feature type="domain" description="Nucleoside phosphorylase" evidence="2">
    <location>
        <begin position="341"/>
        <end position="601"/>
    </location>
</feature>
<dbReference type="STRING" id="989370.AOQ71_24260"/>
<dbReference type="Proteomes" id="UP000051936">
    <property type="component" value="Unassembled WGS sequence"/>
</dbReference>
<organism evidence="3 4">
    <name type="scientific">Bradyrhizobium manausense</name>
    <dbReference type="NCBI Taxonomy" id="989370"/>
    <lineage>
        <taxon>Bacteria</taxon>
        <taxon>Pseudomonadati</taxon>
        <taxon>Pseudomonadota</taxon>
        <taxon>Alphaproteobacteria</taxon>
        <taxon>Hyphomicrobiales</taxon>
        <taxon>Nitrobacteraceae</taxon>
        <taxon>Bradyrhizobium</taxon>
    </lineage>
</organism>
<gene>
    <name evidence="3" type="ORF">AOQ71_24260</name>
</gene>
<evidence type="ECO:0000313" key="3">
    <source>
        <dbReference type="EMBL" id="KRQ07237.1"/>
    </source>
</evidence>
<keyword evidence="4" id="KW-1185">Reference proteome</keyword>
<dbReference type="PANTHER" id="PTHR47705:SF1">
    <property type="entry name" value="PNP_UDP_1 DOMAIN-CONTAINING PROTEIN"/>
    <property type="match status" value="1"/>
</dbReference>
<dbReference type="EMBL" id="LJYG01000099">
    <property type="protein sequence ID" value="KRQ07237.1"/>
    <property type="molecule type" value="Genomic_DNA"/>
</dbReference>
<comment type="caution">
    <text evidence="3">The sequence shown here is derived from an EMBL/GenBank/DDBJ whole genome shotgun (WGS) entry which is preliminary data.</text>
</comment>
<evidence type="ECO:0000313" key="4">
    <source>
        <dbReference type="Proteomes" id="UP000051936"/>
    </source>
</evidence>
<evidence type="ECO:0000259" key="2">
    <source>
        <dbReference type="Pfam" id="PF01048"/>
    </source>
</evidence>
<dbReference type="Gene3D" id="3.40.50.1580">
    <property type="entry name" value="Nucleoside phosphorylase domain"/>
    <property type="match status" value="1"/>
</dbReference>
<dbReference type="AlphaFoldDB" id="A0A0R3DIT8"/>
<sequence length="622" mass="68626">MKSAKRIYVHFADYYHSERAQLNGAKSADISRALSTAIRLSVLFANEVFFPASSLFESKNCRALMLQFPEFREVGIFKMSAGDTNLAEHIESKLGAYDERSPRHFLKSYRRQYGDLPSYVQKKGSSTAIITREWNAVLDDDTFLRRIRDNSGVQLPPDFEKIWAKVPEDLQGQAFVPDHAAALLRQAGGQGNLSILAAQPIERAYIDGYARSLDAHLMLGVPHVSCDALETDLRSSKRLNYLDLYRSLTAHQLMDLIIEAPSDALFKFSCDLEWDHFSHELLAEVSSPEMSARAEHLRGQLDRYISGEPPPPPSPAQMEFSMPATSQSVDMSSRQEKFDTAILTALPVEFAALRLLIGDTETLRIPEDPNSYEVGTVSTLSGPKRVVLGMLNRMGNSSAATGTTNLIRSFGVRDLLFCGIALGVPSPTDPDKHVRLGDVVISDRAGVVQTDHNSVTPKGEINRSNLPAPPARMVRALNELNANWLIGQNPWEALIERGISLRSNFERPLASTDVLLDAEGKQIPHPDDPDRLDGRPKLIRGVIGASDTLVKDATFRDEVAAKFNLRAMEMEGAGVLEAAWNFGQSAMIVRGVCDYGAGKNDTWQRYAALTASAVSLCLIARV</sequence>
<reference evidence="3 4" key="1">
    <citation type="submission" date="2015-09" db="EMBL/GenBank/DDBJ databases">
        <title>Draft Genome Sequence of Bradyrhizobium manausense Strain BR 3351T, a Novel Symbiotic Nitrogen-Fixing Alphaproteobacterium Isolated from Brazilian Amazon Rain Forest.</title>
        <authorList>
            <person name="De Araujo J.L."/>
            <person name="Zilli J.E."/>
        </authorList>
    </citation>
    <scope>NUCLEOTIDE SEQUENCE [LARGE SCALE GENOMIC DNA]</scope>
    <source>
        <strain evidence="3 4">BR3351</strain>
    </source>
</reference>
<accession>A0A0R3DIT8</accession>
<proteinExistence type="predicted"/>
<dbReference type="PANTHER" id="PTHR47705">
    <property type="entry name" value="AGAP000321-PA"/>
    <property type="match status" value="1"/>
</dbReference>
<dbReference type="GO" id="GO:0009116">
    <property type="term" value="P:nucleoside metabolic process"/>
    <property type="evidence" value="ECO:0007669"/>
    <property type="project" value="InterPro"/>
</dbReference>
<evidence type="ECO:0000256" key="1">
    <source>
        <dbReference type="SAM" id="MobiDB-lite"/>
    </source>
</evidence>
<dbReference type="SUPFAM" id="SSF53167">
    <property type="entry name" value="Purine and uridine phosphorylases"/>
    <property type="match status" value="1"/>
</dbReference>
<dbReference type="Pfam" id="PF01048">
    <property type="entry name" value="PNP_UDP_1"/>
    <property type="match status" value="1"/>
</dbReference>
<feature type="region of interest" description="Disordered" evidence="1">
    <location>
        <begin position="306"/>
        <end position="331"/>
    </location>
</feature>
<protein>
    <recommendedName>
        <fullName evidence="2">Nucleoside phosphorylase domain-containing protein</fullName>
    </recommendedName>
</protein>
<dbReference type="RefSeq" id="WP_057752071.1">
    <property type="nucleotide sequence ID" value="NZ_LJYG01000099.1"/>
</dbReference>
<dbReference type="GO" id="GO:0003824">
    <property type="term" value="F:catalytic activity"/>
    <property type="evidence" value="ECO:0007669"/>
    <property type="project" value="InterPro"/>
</dbReference>
<name>A0A0R3DIT8_9BRAD</name>